<organism evidence="2 3">
    <name type="scientific">Meloidogyne hapla</name>
    <name type="common">Root-knot nematode worm</name>
    <dbReference type="NCBI Taxonomy" id="6305"/>
    <lineage>
        <taxon>Eukaryota</taxon>
        <taxon>Metazoa</taxon>
        <taxon>Ecdysozoa</taxon>
        <taxon>Nematoda</taxon>
        <taxon>Chromadorea</taxon>
        <taxon>Rhabditida</taxon>
        <taxon>Tylenchina</taxon>
        <taxon>Tylenchomorpha</taxon>
        <taxon>Tylenchoidea</taxon>
        <taxon>Meloidogynidae</taxon>
        <taxon>Meloidogyninae</taxon>
        <taxon>Meloidogyne</taxon>
    </lineage>
</organism>
<evidence type="ECO:0000313" key="3">
    <source>
        <dbReference type="WBParaSite" id="MhA1_Contig618.frz3.gene11"/>
    </source>
</evidence>
<feature type="compositionally biased region" description="Basic and acidic residues" evidence="1">
    <location>
        <begin position="159"/>
        <end position="170"/>
    </location>
</feature>
<feature type="region of interest" description="Disordered" evidence="1">
    <location>
        <begin position="136"/>
        <end position="170"/>
    </location>
</feature>
<reference evidence="3" key="1">
    <citation type="submission" date="2016-11" db="UniProtKB">
        <authorList>
            <consortium name="WormBaseParasite"/>
        </authorList>
    </citation>
    <scope>IDENTIFICATION</scope>
</reference>
<protein>
    <submittedName>
        <fullName evidence="3">RAD51_interact domain-containing protein</fullName>
    </submittedName>
</protein>
<evidence type="ECO:0000313" key="2">
    <source>
        <dbReference type="Proteomes" id="UP000095281"/>
    </source>
</evidence>
<proteinExistence type="predicted"/>
<dbReference type="Proteomes" id="UP000095281">
    <property type="component" value="Unplaced"/>
</dbReference>
<evidence type="ECO:0000256" key="1">
    <source>
        <dbReference type="SAM" id="MobiDB-lite"/>
    </source>
</evidence>
<dbReference type="WBParaSite" id="MhA1_Contig618.frz3.gene11">
    <property type="protein sequence ID" value="MhA1_Contig618.frz3.gene11"/>
    <property type="gene ID" value="MhA1_Contig618.frz3.gene11"/>
</dbReference>
<feature type="compositionally biased region" description="Acidic residues" evidence="1">
    <location>
        <begin position="11"/>
        <end position="27"/>
    </location>
</feature>
<accession>A0A1I8BUK0</accession>
<sequence>MNGTSNTPEEAASDDSFYDSDLDEEFADAANRSVHDPSTPFVPVQESPREEKKLGTTLSGRPLGSMDSAKASKSVLEECTTIPEESDDEETENNNKNSNVNLNVTPMRTFSAANKSPNPSFIRASFFYCEAKEKLNKNKDDREETPPLKETCVVEDNETSERYENKEDLN</sequence>
<keyword evidence="2" id="KW-1185">Reference proteome</keyword>
<feature type="compositionally biased region" description="Basic and acidic residues" evidence="1">
    <location>
        <begin position="136"/>
        <end position="147"/>
    </location>
</feature>
<feature type="region of interest" description="Disordered" evidence="1">
    <location>
        <begin position="1"/>
        <end position="102"/>
    </location>
</feature>
<dbReference type="AlphaFoldDB" id="A0A1I8BUK0"/>
<name>A0A1I8BUK0_MELHA</name>